<comment type="caution">
    <text evidence="2">The sequence shown here is derived from an EMBL/GenBank/DDBJ whole genome shotgun (WGS) entry which is preliminary data.</text>
</comment>
<evidence type="ECO:0000256" key="1">
    <source>
        <dbReference type="SAM" id="MobiDB-lite"/>
    </source>
</evidence>
<feature type="compositionally biased region" description="Basic and acidic residues" evidence="1">
    <location>
        <begin position="75"/>
        <end position="86"/>
    </location>
</feature>
<reference evidence="2" key="1">
    <citation type="submission" date="2016-10" db="EMBL/GenBank/DDBJ databases">
        <title>Sequence of Gallionella enrichment culture.</title>
        <authorList>
            <person name="Poehlein A."/>
            <person name="Muehling M."/>
            <person name="Daniel R."/>
        </authorList>
    </citation>
    <scope>NUCLEOTIDE SEQUENCE</scope>
</reference>
<proteinExistence type="predicted"/>
<organism evidence="2">
    <name type="scientific">mine drainage metagenome</name>
    <dbReference type="NCBI Taxonomy" id="410659"/>
    <lineage>
        <taxon>unclassified sequences</taxon>
        <taxon>metagenomes</taxon>
        <taxon>ecological metagenomes</taxon>
    </lineage>
</organism>
<protein>
    <submittedName>
        <fullName evidence="2">Uncharacterized protein</fullName>
    </submittedName>
</protein>
<name>A0A1J5Q135_9ZZZZ</name>
<dbReference type="AlphaFoldDB" id="A0A1J5Q135"/>
<feature type="region of interest" description="Disordered" evidence="1">
    <location>
        <begin position="37"/>
        <end position="86"/>
    </location>
</feature>
<sequence length="184" mass="20452">MTRNVGLLVESPGTAPGSDPLITCAFITIVRFDPDRTNIGGPGGDRKGAEQGLVARSPDRDAGQNANIRCVPHSRHSDEPNPRCRDRKTSIFLPKSFVSTALPSVAERKIPGSQKNARSFPRAPFNSYPNWVSEARLDLLEFRHHPVAEFLVKRGLRQQGGRDRIDVMGHQFIMRNRVFADRVG</sequence>
<accession>A0A1J5Q135</accession>
<evidence type="ECO:0000313" key="2">
    <source>
        <dbReference type="EMBL" id="OIQ73572.1"/>
    </source>
</evidence>
<dbReference type="EMBL" id="MLJW01002817">
    <property type="protein sequence ID" value="OIQ73572.1"/>
    <property type="molecule type" value="Genomic_DNA"/>
</dbReference>
<gene>
    <name evidence="2" type="ORF">GALL_447900</name>
</gene>